<evidence type="ECO:0000256" key="6">
    <source>
        <dbReference type="ARBA" id="ARBA00022989"/>
    </source>
</evidence>
<feature type="transmembrane region" description="Helical" evidence="8">
    <location>
        <begin position="127"/>
        <end position="149"/>
    </location>
</feature>
<dbReference type="AlphaFoldDB" id="A0A804KRE8"/>
<comment type="subcellular location">
    <subcellularLocation>
        <location evidence="1 8">Cell membrane</location>
        <topology evidence="1 8">Multi-pass membrane protein</topology>
    </subcellularLocation>
</comment>
<reference evidence="11" key="1">
    <citation type="submission" date="2021-03" db="EMBL/GenBank/DDBJ databases">
        <authorList>
            <consortium name="Genoscope - CEA"/>
            <person name="William W."/>
        </authorList>
    </citation>
    <scope>NUCLEOTIDE SEQUENCE</scope>
    <source>
        <strain evidence="11">Doubled-haploid Pahang</strain>
    </source>
</reference>
<dbReference type="Pfam" id="PF04535">
    <property type="entry name" value="CASP_dom"/>
    <property type="match status" value="1"/>
</dbReference>
<reference evidence="12" key="2">
    <citation type="submission" date="2021-05" db="UniProtKB">
        <authorList>
            <consortium name="EnsemblPlants"/>
        </authorList>
    </citation>
    <scope>IDENTIFICATION</scope>
    <source>
        <strain evidence="12">subsp. malaccensis</strain>
    </source>
</reference>
<dbReference type="PANTHER" id="PTHR33573">
    <property type="entry name" value="CASP-LIKE PROTEIN 4A4"/>
    <property type="match status" value="1"/>
</dbReference>
<dbReference type="FunCoup" id="A0A804KRE8">
    <property type="interactions" value="2140"/>
</dbReference>
<dbReference type="InParanoid" id="A0A804KRE8"/>
<dbReference type="EMBL" id="HG996476">
    <property type="protein sequence ID" value="CAG1852207.1"/>
    <property type="molecule type" value="Genomic_DNA"/>
</dbReference>
<evidence type="ECO:0000313" key="12">
    <source>
        <dbReference type="EnsemblPlants" id="Ma10_p01490.1"/>
    </source>
</evidence>
<proteinExistence type="inferred from homology"/>
<gene>
    <name evidence="11" type="ORF">GSMUA_101940.1</name>
</gene>
<evidence type="ECO:0000256" key="3">
    <source>
        <dbReference type="ARBA" id="ARBA00011489"/>
    </source>
</evidence>
<evidence type="ECO:0000259" key="10">
    <source>
        <dbReference type="Pfam" id="PF04535"/>
    </source>
</evidence>
<keyword evidence="7 8" id="KW-0472">Membrane</keyword>
<evidence type="ECO:0000256" key="4">
    <source>
        <dbReference type="ARBA" id="ARBA00022475"/>
    </source>
</evidence>
<sequence>MAKSYSPISKDFFGVGELQVDVTMDGQGMEYATNDLYPKNSYIVSSLYVPAIAFAVYRPSPRSPPSLTLVAHGDADGNHPTPMAPSTEIDPENAPTSAAPSATKPAAVALAVLAWWRGKGLLERSAVVLRPLALVFSLFAFVVCASNRHGDWKNFERYEEYRYLLAISILAFLYSVFQVSKPAYRFSTGIDLVPKNYSGIVDFAGDQVTAYLLISALSAAIPVTNSMRGGADNIFTDASCASIILAFFAFVSIALSALISGFKLSKQI</sequence>
<keyword evidence="5 8" id="KW-0812">Transmembrane</keyword>
<dbReference type="EnsemblPlants" id="Ma10_t01490.1">
    <property type="protein sequence ID" value="Ma10_p01490.1"/>
    <property type="gene ID" value="Ma10_g01490"/>
</dbReference>
<feature type="region of interest" description="Disordered" evidence="9">
    <location>
        <begin position="71"/>
        <end position="100"/>
    </location>
</feature>
<keyword evidence="4 8" id="KW-1003">Cell membrane</keyword>
<name>A0A804KRE8_MUSAM</name>
<comment type="subunit">
    <text evidence="3 8">Homodimer and heterodimers.</text>
</comment>
<feature type="domain" description="Casparian strip membrane protein" evidence="10">
    <location>
        <begin position="122"/>
        <end position="251"/>
    </location>
</feature>
<evidence type="ECO:0000313" key="11">
    <source>
        <dbReference type="EMBL" id="CAG1852207.1"/>
    </source>
</evidence>
<accession>A0A804KRE8</accession>
<evidence type="ECO:0000256" key="2">
    <source>
        <dbReference type="ARBA" id="ARBA00007651"/>
    </source>
</evidence>
<dbReference type="GO" id="GO:0005886">
    <property type="term" value="C:plasma membrane"/>
    <property type="evidence" value="ECO:0007669"/>
    <property type="project" value="UniProtKB-SubCell"/>
</dbReference>
<keyword evidence="13" id="KW-1185">Reference proteome</keyword>
<dbReference type="Gramene" id="Ma10_t01490.1">
    <property type="protein sequence ID" value="Ma10_p01490.1"/>
    <property type="gene ID" value="Ma10_g01490"/>
</dbReference>
<comment type="similarity">
    <text evidence="2 8">Belongs to the Casparian strip membrane proteins (CASP) family.</text>
</comment>
<feature type="transmembrane region" description="Helical" evidence="8">
    <location>
        <begin position="161"/>
        <end position="179"/>
    </location>
</feature>
<evidence type="ECO:0000256" key="9">
    <source>
        <dbReference type="SAM" id="MobiDB-lite"/>
    </source>
</evidence>
<feature type="transmembrane region" description="Helical" evidence="8">
    <location>
        <begin position="200"/>
        <end position="221"/>
    </location>
</feature>
<feature type="transmembrane region" description="Helical" evidence="8">
    <location>
        <begin position="241"/>
        <end position="262"/>
    </location>
</feature>
<protein>
    <recommendedName>
        <fullName evidence="8">CASP-like protein</fullName>
    </recommendedName>
</protein>
<dbReference type="InterPro" id="IPR006702">
    <property type="entry name" value="CASP_dom"/>
</dbReference>
<evidence type="ECO:0000256" key="8">
    <source>
        <dbReference type="RuleBase" id="RU361233"/>
    </source>
</evidence>
<dbReference type="Proteomes" id="UP000012960">
    <property type="component" value="Unplaced"/>
</dbReference>
<evidence type="ECO:0000256" key="1">
    <source>
        <dbReference type="ARBA" id="ARBA00004651"/>
    </source>
</evidence>
<evidence type="ECO:0000313" key="13">
    <source>
        <dbReference type="Proteomes" id="UP000012960"/>
    </source>
</evidence>
<evidence type="ECO:0000256" key="5">
    <source>
        <dbReference type="ARBA" id="ARBA00022692"/>
    </source>
</evidence>
<evidence type="ECO:0000256" key="7">
    <source>
        <dbReference type="ARBA" id="ARBA00023136"/>
    </source>
</evidence>
<keyword evidence="6 8" id="KW-1133">Transmembrane helix</keyword>
<dbReference type="PANTHER" id="PTHR33573:SF57">
    <property type="entry name" value="CASP-LIKE PROTEIN 4B1"/>
    <property type="match status" value="1"/>
</dbReference>
<organism evidence="12 13">
    <name type="scientific">Musa acuminata subsp. malaccensis</name>
    <name type="common">Wild banana</name>
    <name type="synonym">Musa malaccensis</name>
    <dbReference type="NCBI Taxonomy" id="214687"/>
    <lineage>
        <taxon>Eukaryota</taxon>
        <taxon>Viridiplantae</taxon>
        <taxon>Streptophyta</taxon>
        <taxon>Embryophyta</taxon>
        <taxon>Tracheophyta</taxon>
        <taxon>Spermatophyta</taxon>
        <taxon>Magnoliopsida</taxon>
        <taxon>Liliopsida</taxon>
        <taxon>Zingiberales</taxon>
        <taxon>Musaceae</taxon>
        <taxon>Musa</taxon>
    </lineage>
</organism>